<dbReference type="GO" id="GO:0048137">
    <property type="term" value="P:spermatocyte division"/>
    <property type="evidence" value="ECO:0007669"/>
    <property type="project" value="TreeGrafter"/>
</dbReference>
<keyword evidence="6" id="KW-0744">Spermatogenesis</keyword>
<dbReference type="InterPro" id="IPR038952">
    <property type="entry name" value="TOPAZ1"/>
</dbReference>
<dbReference type="PANTHER" id="PTHR35671:SF1">
    <property type="entry name" value="PROTEIN TOPAZ1"/>
    <property type="match status" value="1"/>
</dbReference>
<dbReference type="GeneTree" id="ENSGT00390000012495"/>
<feature type="region of interest" description="Disordered" evidence="8">
    <location>
        <begin position="858"/>
        <end position="882"/>
    </location>
</feature>
<reference evidence="10" key="1">
    <citation type="submission" date="2025-08" db="UniProtKB">
        <authorList>
            <consortium name="Ensembl"/>
        </authorList>
    </citation>
    <scope>IDENTIFICATION</scope>
</reference>
<sequence>MFPTSNTVKLNRITLKDVVGLKIGPRKRRTPHKAADESPSKTCKRVLSEPASEEAAASVCGDRDRPSFPLTPAASSEERKDATRDNAGGRPQESHAAAQRAKRRSDLQPCMAPPDTIDFIQNAHLNPPGPPGSKHCRRRSGGASLFVVYGECQCVPPQPKASGPAPAPPPPAFKGRGGKRAESAAPCTNKHPWVTLCDVAARCAVCRHGCGYVLPDELRAKTMRCFKQGARAGFRIWPSCSGHSERDGERGAEVKSGTEQSKRPGEGAQSEASTSPSKHFCNGWMEADHTPAGPLLSAKREGGAGSAGVDQDPQGDAGLGSDRLGLELGGDKRTRLEDGVQCSRASSFVDAISKARLPGGPAQTNAQQMSADESGEEDTAESFTCQRVKPYCKKRPSSCARTYMPWPFPNGRPRRAAGASAAGLSERSAGSSERSAGDSVTDSQDLLSWSSGESHSLLSDAFGGKMSASVQANLKTAELSAQSEGPAGRLPSRPLSFAGPAQRGEEPGAEAGTFPFSRPDTDGSASPAPRSAPSPSDWETSSALSHLSDLSAHDASSWPSSTPCSAPPLARPSGAVQNAEGKPVGLHQDENNNNGSPPSLEPFDASPFKPKRLSPGNVDADSGDFLLPPLLSPVTSPCRRVLERTAFPTGSDDTEEVLNTDQTPAGSESCRDLPERHGGVAAAVSAPSDITAFKPAPSPSDADGGEEENPGRSQSSSEEAPLDPDRKAAVGSKVLPEGVPCPSSQDEEREEEHSSATEEGSASDGAEGDEGEAGTAKEESAVLDELTAYEQDILLVGVVQEDPELFENLPEKSVLNLGPVREPPARKKKAIPRITFSAQAERPSPATEQRFPPVAAALEDDEESESRPWRPRCGGVSTRGPNPCPVAVSQSRHVGPSAENSRIDGKCNLGQPIKKVSFSHSVPPVTALQTGAAVKTPATRTDPRCQKSNVYCRLYFSESLSCGYKMCRFQHLPVEGDEKFCVDTVAKFSKHPACLLKAGAVFTGYYQNSPPGAYFSMPVLLTLLWALLKAGMVSHVFSVLHVSLAHKLVPDHEFLLALFNYVRDKGLQSLIPELMELTFKMAGVGLELDLDWMENVKNTPMFQQTAQQTSHDALVGNHNPELLNLLHGIVEIELCVKQEDWKRMGEVYKALCQFSQHPNQVERISGRVAVALLSESKDKVSLPFAAFAETVCQGESGENLVKSFLGRIGVTLMLRYHKNQHWTKGCRVAEVMSVLKVDYTVLKSLFGNEHGVSRCYIISVAAELFFQSGSVEGALKTLREHNWFLSSSSWPCEPADLERRTNVLRHLAGKTSYRDTLEVLCNLPGVKEPNDLIDISRYSPLFASHLQVCVERQILPVASDTLDFMLCKKLAVEHPLLQAVLDKLGKQNLWLRARELFKHSLNVGYYPGVSAAPGSMALIVPCQLGEVELAITLEMFVALNASAILPLSDTATGPPLSITLRRTLSCEVEYISAGNRLLSAACLPQPKLTVHYIEVNSSQEQVFRLHVPTAHRWLRHNHSWASEMWTQQAKCLNPN</sequence>
<feature type="region of interest" description="Disordered" evidence="8">
    <location>
        <begin position="357"/>
        <end position="382"/>
    </location>
</feature>
<feature type="compositionally biased region" description="Low complexity" evidence="8">
    <location>
        <begin position="626"/>
        <end position="637"/>
    </location>
</feature>
<dbReference type="PANTHER" id="PTHR35671">
    <property type="entry name" value="PROTEIN TOPAZ1"/>
    <property type="match status" value="1"/>
</dbReference>
<name>A0A3Q2PPW4_FUNHE</name>
<feature type="compositionally biased region" description="Basic and acidic residues" evidence="8">
    <location>
        <begin position="243"/>
        <end position="253"/>
    </location>
</feature>
<dbReference type="Pfam" id="PF14669">
    <property type="entry name" value="Asp_Glu_race_2"/>
    <property type="match status" value="1"/>
</dbReference>
<evidence type="ECO:0000256" key="8">
    <source>
        <dbReference type="SAM" id="MobiDB-lite"/>
    </source>
</evidence>
<comment type="function">
    <text evidence="1">Important for normal spermatogenesis and male fertility. Specifically required for progression to the post-meiotic stages of spermatocyte development. Seems to be necessary for normal expression levels of a number of testis-expressed gene transcripts, although its role in this process is unclear.</text>
</comment>
<protein>
    <recommendedName>
        <fullName evidence="3">Protein TOPAZ1</fullName>
    </recommendedName>
    <alternativeName>
        <fullName evidence="7">Testis- and ovary-specific PAZ domain-containing protein 1</fullName>
    </alternativeName>
</protein>
<evidence type="ECO:0000256" key="1">
    <source>
        <dbReference type="ARBA" id="ARBA00002132"/>
    </source>
</evidence>
<dbReference type="GO" id="GO:0005829">
    <property type="term" value="C:cytosol"/>
    <property type="evidence" value="ECO:0007669"/>
    <property type="project" value="UniProtKB-SubCell"/>
</dbReference>
<comment type="subcellular location">
    <subcellularLocation>
        <location evidence="2">Cytoplasm</location>
        <location evidence="2">Cytosol</location>
    </subcellularLocation>
</comment>
<feature type="region of interest" description="Disordered" evidence="8">
    <location>
        <begin position="237"/>
        <end position="326"/>
    </location>
</feature>
<dbReference type="Proteomes" id="UP000265000">
    <property type="component" value="Unplaced"/>
</dbReference>
<feature type="compositionally biased region" description="Polar residues" evidence="8">
    <location>
        <begin position="362"/>
        <end position="371"/>
    </location>
</feature>
<feature type="region of interest" description="Disordered" evidence="8">
    <location>
        <begin position="24"/>
        <end position="138"/>
    </location>
</feature>
<evidence type="ECO:0000256" key="7">
    <source>
        <dbReference type="ARBA" id="ARBA00031943"/>
    </source>
</evidence>
<evidence type="ECO:0000256" key="2">
    <source>
        <dbReference type="ARBA" id="ARBA00004514"/>
    </source>
</evidence>
<keyword evidence="4" id="KW-0963">Cytoplasm</keyword>
<dbReference type="STRING" id="8078.ENSFHEP00000015411"/>
<evidence type="ECO:0000256" key="3">
    <source>
        <dbReference type="ARBA" id="ARBA00016464"/>
    </source>
</evidence>
<evidence type="ECO:0000256" key="6">
    <source>
        <dbReference type="ARBA" id="ARBA00022871"/>
    </source>
</evidence>
<reference evidence="10" key="2">
    <citation type="submission" date="2025-09" db="UniProtKB">
        <authorList>
            <consortium name="Ensembl"/>
        </authorList>
    </citation>
    <scope>IDENTIFICATION</scope>
</reference>
<keyword evidence="11" id="KW-1185">Reference proteome</keyword>
<evidence type="ECO:0000256" key="5">
    <source>
        <dbReference type="ARBA" id="ARBA00022782"/>
    </source>
</evidence>
<feature type="region of interest" description="Disordered" evidence="8">
    <location>
        <begin position="477"/>
        <end position="783"/>
    </location>
</feature>
<proteinExistence type="predicted"/>
<feature type="compositionally biased region" description="Basic and acidic residues" evidence="8">
    <location>
        <begin position="669"/>
        <end position="678"/>
    </location>
</feature>
<feature type="domain" description="Protein TOPAZ1" evidence="9">
    <location>
        <begin position="1132"/>
        <end position="1305"/>
    </location>
</feature>
<feature type="compositionally biased region" description="Low complexity" evidence="8">
    <location>
        <begin position="524"/>
        <end position="557"/>
    </location>
</feature>
<evidence type="ECO:0000256" key="4">
    <source>
        <dbReference type="ARBA" id="ARBA00022490"/>
    </source>
</evidence>
<dbReference type="InterPro" id="IPR029435">
    <property type="entry name" value="TOPAZ1_dom"/>
</dbReference>
<accession>A0A3Q2PPW4</accession>
<evidence type="ECO:0000313" key="10">
    <source>
        <dbReference type="Ensembl" id="ENSFHEP00000015411.1"/>
    </source>
</evidence>
<feature type="compositionally biased region" description="Low complexity" evidence="8">
    <location>
        <begin position="416"/>
        <end position="439"/>
    </location>
</feature>
<evidence type="ECO:0000313" key="11">
    <source>
        <dbReference type="Proteomes" id="UP000265000"/>
    </source>
</evidence>
<evidence type="ECO:0000259" key="9">
    <source>
        <dbReference type="Pfam" id="PF14669"/>
    </source>
</evidence>
<feature type="region of interest" description="Disordered" evidence="8">
    <location>
        <begin position="158"/>
        <end position="185"/>
    </location>
</feature>
<feature type="compositionally biased region" description="Low complexity" evidence="8">
    <location>
        <begin position="48"/>
        <end position="58"/>
    </location>
</feature>
<organism evidence="10 11">
    <name type="scientific">Fundulus heteroclitus</name>
    <name type="common">Killifish</name>
    <name type="synonym">Mummichog</name>
    <dbReference type="NCBI Taxonomy" id="8078"/>
    <lineage>
        <taxon>Eukaryota</taxon>
        <taxon>Metazoa</taxon>
        <taxon>Chordata</taxon>
        <taxon>Craniata</taxon>
        <taxon>Vertebrata</taxon>
        <taxon>Euteleostomi</taxon>
        <taxon>Actinopterygii</taxon>
        <taxon>Neopterygii</taxon>
        <taxon>Teleostei</taxon>
        <taxon>Neoteleostei</taxon>
        <taxon>Acanthomorphata</taxon>
        <taxon>Ovalentaria</taxon>
        <taxon>Atherinomorphae</taxon>
        <taxon>Cyprinodontiformes</taxon>
        <taxon>Fundulidae</taxon>
        <taxon>Fundulus</taxon>
    </lineage>
</organism>
<keyword evidence="5" id="KW-0221">Differentiation</keyword>
<feature type="region of interest" description="Disordered" evidence="8">
    <location>
        <begin position="406"/>
        <end position="447"/>
    </location>
</feature>
<dbReference type="GO" id="GO:0030154">
    <property type="term" value="P:cell differentiation"/>
    <property type="evidence" value="ECO:0007669"/>
    <property type="project" value="UniProtKB-KW"/>
</dbReference>
<dbReference type="Ensembl" id="ENSFHET00000033194.1">
    <property type="protein sequence ID" value="ENSFHEP00000015411.1"/>
    <property type="gene ID" value="ENSFHEG00000017029.1"/>
</dbReference>